<dbReference type="Proteomes" id="UP000184114">
    <property type="component" value="Unassembled WGS sequence"/>
</dbReference>
<keyword evidence="1" id="KW-1133">Transmembrane helix</keyword>
<evidence type="ECO:0000313" key="3">
    <source>
        <dbReference type="Proteomes" id="UP000184114"/>
    </source>
</evidence>
<dbReference type="AlphaFoldDB" id="A0A1M4W4L7"/>
<evidence type="ECO:0000256" key="1">
    <source>
        <dbReference type="SAM" id="Phobius"/>
    </source>
</evidence>
<feature type="transmembrane region" description="Helical" evidence="1">
    <location>
        <begin position="16"/>
        <end position="35"/>
    </location>
</feature>
<accession>A0A1M4W4L7</accession>
<keyword evidence="3" id="KW-1185">Reference proteome</keyword>
<keyword evidence="1" id="KW-0472">Membrane</keyword>
<evidence type="ECO:0000313" key="2">
    <source>
        <dbReference type="EMBL" id="SHE76166.1"/>
    </source>
</evidence>
<feature type="transmembrane region" description="Helical" evidence="1">
    <location>
        <begin position="47"/>
        <end position="66"/>
    </location>
</feature>
<dbReference type="RefSeq" id="WP_072975444.1">
    <property type="nucleotide sequence ID" value="NZ_FQTY01000006.1"/>
</dbReference>
<dbReference type="EMBL" id="FQTY01000006">
    <property type="protein sequence ID" value="SHE76166.1"/>
    <property type="molecule type" value="Genomic_DNA"/>
</dbReference>
<protein>
    <submittedName>
        <fullName evidence="2">Uncharacterized protein</fullName>
    </submittedName>
</protein>
<name>A0A1M4W4L7_9FIRM</name>
<reference evidence="3" key="1">
    <citation type="submission" date="2016-11" db="EMBL/GenBank/DDBJ databases">
        <authorList>
            <person name="Varghese N."/>
            <person name="Submissions S."/>
        </authorList>
    </citation>
    <scope>NUCLEOTIDE SEQUENCE [LARGE SCALE GENOMIC DNA]</scope>
    <source>
        <strain evidence="3">DSM 18095</strain>
    </source>
</reference>
<feature type="transmembrane region" description="Helical" evidence="1">
    <location>
        <begin position="106"/>
        <end position="123"/>
    </location>
</feature>
<keyword evidence="1" id="KW-0812">Transmembrane</keyword>
<proteinExistence type="predicted"/>
<feature type="transmembrane region" description="Helical" evidence="1">
    <location>
        <begin position="75"/>
        <end position="94"/>
    </location>
</feature>
<gene>
    <name evidence="2" type="ORF">SAMN02745784_01721</name>
</gene>
<organism evidence="2 3">
    <name type="scientific">Tissierella praeacuta DSM 18095</name>
    <dbReference type="NCBI Taxonomy" id="1123404"/>
    <lineage>
        <taxon>Bacteria</taxon>
        <taxon>Bacillati</taxon>
        <taxon>Bacillota</taxon>
        <taxon>Tissierellia</taxon>
        <taxon>Tissierellales</taxon>
        <taxon>Tissierellaceae</taxon>
        <taxon>Tissierella</taxon>
    </lineage>
</organism>
<dbReference type="GeneID" id="90994306"/>
<dbReference type="STRING" id="1123404.SAMN02745784_01721"/>
<sequence>MKERIVVWINERSNDIFNIFFALWFLLSSYSLFPIPQSLILAKNLDVFSYTVIYYIGILLFFRIIILSKKLSIKSLLFVFIILNIILAVLFNKVKIINFKDFGDSILRFVASLASLAFIRHARQVKDVLKMQKNKQEMNQITIYPTDIQKKVTKGIYRYTTSDEDFWIKAQNDTADLEYICSFCILFFVFLIPDRYLTFSTTFIIIISAFRLMKHKWVLVDKDGRIV</sequence>